<feature type="domain" description="Aminoglycoside phosphotransferase" evidence="2">
    <location>
        <begin position="58"/>
        <end position="278"/>
    </location>
</feature>
<accession>A0A7K0G341</accession>
<proteinExistence type="inferred from homology"/>
<keyword evidence="4" id="KW-1185">Reference proteome</keyword>
<gene>
    <name evidence="3" type="ORF">GJU39_18695</name>
</gene>
<dbReference type="PANTHER" id="PTHR21064">
    <property type="entry name" value="AMINOGLYCOSIDE PHOSPHOTRANSFERASE DOMAIN-CONTAINING PROTEIN-RELATED"/>
    <property type="match status" value="1"/>
</dbReference>
<keyword evidence="3" id="KW-0808">Transferase</keyword>
<dbReference type="Proteomes" id="UP000487757">
    <property type="component" value="Unassembled WGS sequence"/>
</dbReference>
<dbReference type="InterPro" id="IPR002575">
    <property type="entry name" value="Aminoglycoside_PTrfase"/>
</dbReference>
<dbReference type="OrthoDB" id="241498at2"/>
<reference evidence="3 4" key="1">
    <citation type="submission" date="2019-11" db="EMBL/GenBank/DDBJ databases">
        <title>Pedobacter petrophilus genome.</title>
        <authorList>
            <person name="Feldbauer M.J."/>
            <person name="Newman J.D."/>
        </authorList>
    </citation>
    <scope>NUCLEOTIDE SEQUENCE [LARGE SCALE GENOMIC DNA]</scope>
    <source>
        <strain evidence="3 4">LMG 29686</strain>
    </source>
</reference>
<dbReference type="InterPro" id="IPR050249">
    <property type="entry name" value="Pseudomonas-type_ThrB"/>
</dbReference>
<dbReference type="Gene3D" id="3.30.200.20">
    <property type="entry name" value="Phosphorylase Kinase, domain 1"/>
    <property type="match status" value="1"/>
</dbReference>
<comment type="similarity">
    <text evidence="1">Belongs to the pseudomonas-type ThrB family.</text>
</comment>
<dbReference type="SUPFAM" id="SSF56112">
    <property type="entry name" value="Protein kinase-like (PK-like)"/>
    <property type="match status" value="1"/>
</dbReference>
<dbReference type="RefSeq" id="WP_154282521.1">
    <property type="nucleotide sequence ID" value="NZ_WKKH01000040.1"/>
</dbReference>
<protein>
    <submittedName>
        <fullName evidence="3">Phosphotransferase</fullName>
    </submittedName>
</protein>
<evidence type="ECO:0000313" key="4">
    <source>
        <dbReference type="Proteomes" id="UP000487757"/>
    </source>
</evidence>
<dbReference type="Pfam" id="PF01636">
    <property type="entry name" value="APH"/>
    <property type="match status" value="1"/>
</dbReference>
<evidence type="ECO:0000259" key="2">
    <source>
        <dbReference type="Pfam" id="PF01636"/>
    </source>
</evidence>
<evidence type="ECO:0000313" key="3">
    <source>
        <dbReference type="EMBL" id="MRX78111.1"/>
    </source>
</evidence>
<sequence length="351" mass="41125">MAIFFKTLTLAQTPDLMKLDIFPAQYSTLSSTALQTYIIKAYGLPVDTTCRLLIKNVSDTYLLENRKNRFIFKIYRDSHRKLEEIKAEVELLNALKAAGNPVSYPVKDLNSQQIQQFNAVEGTRNGVLFTFAEGKVMLDLNEKQLVTLGKATAKLHQTTSAIKLNHPRPAFDFQTTLFDPLETLEPHLKEMPEELNYLKEISDRLVKKFASFDTRLFSMGYCHYDLFPKNFHFDETGNITFFDFDFAGYGYLINDLMSFLNHYFFHQLNNAITKEQAAIDFDIFLNAYQQVRKLTTDEIEAIPYLGICFHIFFLKFFYDNFDDWSNPFLTPKYTKHRIDLIRKWELMYCNF</sequence>
<dbReference type="Gene3D" id="3.90.1200.10">
    <property type="match status" value="1"/>
</dbReference>
<organism evidence="3 4">
    <name type="scientific">Pedobacter petrophilus</name>
    <dbReference type="NCBI Taxonomy" id="1908241"/>
    <lineage>
        <taxon>Bacteria</taxon>
        <taxon>Pseudomonadati</taxon>
        <taxon>Bacteroidota</taxon>
        <taxon>Sphingobacteriia</taxon>
        <taxon>Sphingobacteriales</taxon>
        <taxon>Sphingobacteriaceae</taxon>
        <taxon>Pedobacter</taxon>
    </lineage>
</organism>
<dbReference type="EMBL" id="WKKH01000040">
    <property type="protein sequence ID" value="MRX78111.1"/>
    <property type="molecule type" value="Genomic_DNA"/>
</dbReference>
<dbReference type="AlphaFoldDB" id="A0A7K0G341"/>
<dbReference type="PANTHER" id="PTHR21064:SF6">
    <property type="entry name" value="AMINOGLYCOSIDE PHOSPHOTRANSFERASE DOMAIN-CONTAINING PROTEIN"/>
    <property type="match status" value="1"/>
</dbReference>
<dbReference type="GO" id="GO:0019202">
    <property type="term" value="F:amino acid kinase activity"/>
    <property type="evidence" value="ECO:0007669"/>
    <property type="project" value="TreeGrafter"/>
</dbReference>
<name>A0A7K0G341_9SPHI</name>
<comment type="caution">
    <text evidence="3">The sequence shown here is derived from an EMBL/GenBank/DDBJ whole genome shotgun (WGS) entry which is preliminary data.</text>
</comment>
<evidence type="ECO:0000256" key="1">
    <source>
        <dbReference type="ARBA" id="ARBA00038240"/>
    </source>
</evidence>
<dbReference type="InterPro" id="IPR011009">
    <property type="entry name" value="Kinase-like_dom_sf"/>
</dbReference>